<accession>A0A2I0IFE9</accession>
<organism evidence="1 2">
    <name type="scientific">Punica granatum</name>
    <name type="common">Pomegranate</name>
    <dbReference type="NCBI Taxonomy" id="22663"/>
    <lineage>
        <taxon>Eukaryota</taxon>
        <taxon>Viridiplantae</taxon>
        <taxon>Streptophyta</taxon>
        <taxon>Embryophyta</taxon>
        <taxon>Tracheophyta</taxon>
        <taxon>Spermatophyta</taxon>
        <taxon>Magnoliopsida</taxon>
        <taxon>eudicotyledons</taxon>
        <taxon>Gunneridae</taxon>
        <taxon>Pentapetalae</taxon>
        <taxon>rosids</taxon>
        <taxon>malvids</taxon>
        <taxon>Myrtales</taxon>
        <taxon>Lythraceae</taxon>
        <taxon>Punica</taxon>
    </lineage>
</organism>
<comment type="caution">
    <text evidence="1">The sequence shown here is derived from an EMBL/GenBank/DDBJ whole genome shotgun (WGS) entry which is preliminary data.</text>
</comment>
<proteinExistence type="predicted"/>
<evidence type="ECO:0000313" key="1">
    <source>
        <dbReference type="EMBL" id="PKI42707.1"/>
    </source>
</evidence>
<protein>
    <submittedName>
        <fullName evidence="1">Uncharacterized protein</fullName>
    </submittedName>
</protein>
<dbReference type="EMBL" id="PGOL01003135">
    <property type="protein sequence ID" value="PKI42707.1"/>
    <property type="molecule type" value="Genomic_DNA"/>
</dbReference>
<dbReference type="AlphaFoldDB" id="A0A2I0IFE9"/>
<dbReference type="Proteomes" id="UP000233551">
    <property type="component" value="Unassembled WGS sequence"/>
</dbReference>
<name>A0A2I0IFE9_PUNGR</name>
<reference evidence="1 2" key="1">
    <citation type="submission" date="2017-11" db="EMBL/GenBank/DDBJ databases">
        <title>De-novo sequencing of pomegranate (Punica granatum L.) genome.</title>
        <authorList>
            <person name="Akparov Z."/>
            <person name="Amiraslanov A."/>
            <person name="Hajiyeva S."/>
            <person name="Abbasov M."/>
            <person name="Kaur K."/>
            <person name="Hamwieh A."/>
            <person name="Solovyev V."/>
            <person name="Salamov A."/>
            <person name="Braich B."/>
            <person name="Kosarev P."/>
            <person name="Mahmoud A."/>
            <person name="Hajiyev E."/>
            <person name="Babayeva S."/>
            <person name="Izzatullayeva V."/>
            <person name="Mammadov A."/>
            <person name="Mammadov A."/>
            <person name="Sharifova S."/>
            <person name="Ojaghi J."/>
            <person name="Eynullazada K."/>
            <person name="Bayramov B."/>
            <person name="Abdulazimova A."/>
            <person name="Shahmuradov I."/>
        </authorList>
    </citation>
    <scope>NUCLEOTIDE SEQUENCE [LARGE SCALE GENOMIC DNA]</scope>
    <source>
        <strain evidence="2">cv. AG2017</strain>
        <tissue evidence="1">Leaf</tissue>
    </source>
</reference>
<sequence length="106" mass="11619">MDGVTTFLVGVLRFDAQGGDNGHRLPTRAQLGRPAVGLLGHHHRPRLCPHHRLQGHRWSARRDELQPHSHGVVLRGFPGAIGRKLAGSKEMAGLGTMNSEGRGERR</sequence>
<gene>
    <name evidence="1" type="ORF">CRG98_036835</name>
</gene>
<evidence type="ECO:0000313" key="2">
    <source>
        <dbReference type="Proteomes" id="UP000233551"/>
    </source>
</evidence>
<keyword evidence="2" id="KW-1185">Reference proteome</keyword>